<evidence type="ECO:0000256" key="1">
    <source>
        <dbReference type="SAM" id="MobiDB-lite"/>
    </source>
</evidence>
<feature type="compositionally biased region" description="Low complexity" evidence="1">
    <location>
        <begin position="156"/>
        <end position="168"/>
    </location>
</feature>
<feature type="region of interest" description="Disordered" evidence="1">
    <location>
        <begin position="55"/>
        <end position="176"/>
    </location>
</feature>
<feature type="compositionally biased region" description="Basic and acidic residues" evidence="1">
    <location>
        <begin position="794"/>
        <end position="805"/>
    </location>
</feature>
<name>A0A2J6QV84_HYAVF</name>
<keyword evidence="2" id="KW-1133">Transmembrane helix</keyword>
<feature type="region of interest" description="Disordered" evidence="1">
    <location>
        <begin position="794"/>
        <end position="841"/>
    </location>
</feature>
<feature type="compositionally biased region" description="Low complexity" evidence="1">
    <location>
        <begin position="101"/>
        <end position="124"/>
    </location>
</feature>
<accession>A0A2J6QV84</accession>
<keyword evidence="4" id="KW-1185">Reference proteome</keyword>
<evidence type="ECO:0000256" key="2">
    <source>
        <dbReference type="SAM" id="Phobius"/>
    </source>
</evidence>
<dbReference type="AlphaFoldDB" id="A0A2J6QV84"/>
<evidence type="ECO:0008006" key="5">
    <source>
        <dbReference type="Google" id="ProtNLM"/>
    </source>
</evidence>
<organism evidence="3 4">
    <name type="scientific">Hyaloscypha variabilis (strain UAMH 11265 / GT02V1 / F)</name>
    <name type="common">Meliniomyces variabilis</name>
    <dbReference type="NCBI Taxonomy" id="1149755"/>
    <lineage>
        <taxon>Eukaryota</taxon>
        <taxon>Fungi</taxon>
        <taxon>Dikarya</taxon>
        <taxon>Ascomycota</taxon>
        <taxon>Pezizomycotina</taxon>
        <taxon>Leotiomycetes</taxon>
        <taxon>Helotiales</taxon>
        <taxon>Hyaloscyphaceae</taxon>
        <taxon>Hyaloscypha</taxon>
        <taxon>Hyaloscypha variabilis</taxon>
    </lineage>
</organism>
<dbReference type="GO" id="GO:0046873">
    <property type="term" value="F:metal ion transmembrane transporter activity"/>
    <property type="evidence" value="ECO:0007669"/>
    <property type="project" value="InterPro"/>
</dbReference>
<keyword evidence="2" id="KW-0472">Membrane</keyword>
<keyword evidence="2" id="KW-0812">Transmembrane</keyword>
<evidence type="ECO:0000313" key="3">
    <source>
        <dbReference type="EMBL" id="PMD30161.1"/>
    </source>
</evidence>
<dbReference type="Proteomes" id="UP000235786">
    <property type="component" value="Unassembled WGS sequence"/>
</dbReference>
<dbReference type="GO" id="GO:0016020">
    <property type="term" value="C:membrane"/>
    <property type="evidence" value="ECO:0007669"/>
    <property type="project" value="InterPro"/>
</dbReference>
<evidence type="ECO:0000313" key="4">
    <source>
        <dbReference type="Proteomes" id="UP000235786"/>
    </source>
</evidence>
<sequence length="865" mass="99452">MEEPQASKFSGSDHLLKEILSVLNRIDDHLLAQQTRIDELDSKISTVMMSVKEDVNTTQNAKDPIDRRLKVATPLQPFRERRASTFPTSPSTRLRGPGLETSGRNGSGQSTSSRSSLSQRVLVGQFNDRHSPRNSLPGKSKILVSPTPPSNSIPETSSLSRRGTLSSLSPPPMAQNEHIDHEIHNDSLDWYTKFPPPKSWVVTRTQGRDLKVKYGGEEAKSLWKRFVGDSCTIPPDGRVEMTFQQHILERLDETQVVLLLETLRDVSNQLEYRRPGDFKKRGSFKVTDYEFDPNFEESVAEYRADIPSGKFLDPDRRIKQGATSPSSEEAKTAPWKRIIEIRGLSKKLIDEHETWTKSIDEHETWTGNFRDPWNEALPVVNPICPFLTNRMDETNYSQKGYTGMRVVHEALKHHQQCWRRSPPSDDNLCFHVTFYELVDLTHDDELDGEIWRSGKLHSDNPDELEALYGVRTRRIRESACTIVVVPDPVVSQFWTMLYMCPNGFELYDKSNEFQHYDTVLSAIKGRDAEDALEAMIGFSIRMILQRWEKILGHFTWLLGHRDTLSDPDAHDNLLFDDDSFSRSRRYFWAINYLAELDISISRNIIQLDRFIGEDPPNKSLREQLNQLQHLRERILGQREEAIALRDGLFSASGVMESRASTRLNENIKLLTFVSIFFLPLSFCMSVWSVSNTIFSLQALVIVTILVGLSTYLLVFNLNNVVEFCSRVYSKRKLLLIELMQKDLDKKWKETGQKFTSFQPKQEKRKPSEWTLVLFVFYKAFSRFQFPKRVSEKEKEDKMRSKKEGSMPDWPDLPFPQESAQATDLSKTQITGASEVRKKSSTRGRFARLSIMFRRGAFSPGTTANV</sequence>
<feature type="transmembrane region" description="Helical" evidence="2">
    <location>
        <begin position="696"/>
        <end position="717"/>
    </location>
</feature>
<feature type="compositionally biased region" description="Polar residues" evidence="1">
    <location>
        <begin position="817"/>
        <end position="831"/>
    </location>
</feature>
<proteinExistence type="predicted"/>
<feature type="transmembrane region" description="Helical" evidence="2">
    <location>
        <begin position="669"/>
        <end position="689"/>
    </location>
</feature>
<protein>
    <recommendedName>
        <fullName evidence="5">Cora-domain-containing protein</fullName>
    </recommendedName>
</protein>
<reference evidence="3 4" key="1">
    <citation type="submission" date="2016-04" db="EMBL/GenBank/DDBJ databases">
        <title>A degradative enzymes factory behind the ericoid mycorrhizal symbiosis.</title>
        <authorList>
            <consortium name="DOE Joint Genome Institute"/>
            <person name="Martino E."/>
            <person name="Morin E."/>
            <person name="Grelet G."/>
            <person name="Kuo A."/>
            <person name="Kohler A."/>
            <person name="Daghino S."/>
            <person name="Barry K."/>
            <person name="Choi C."/>
            <person name="Cichocki N."/>
            <person name="Clum A."/>
            <person name="Copeland A."/>
            <person name="Hainaut M."/>
            <person name="Haridas S."/>
            <person name="Labutti K."/>
            <person name="Lindquist E."/>
            <person name="Lipzen A."/>
            <person name="Khouja H.-R."/>
            <person name="Murat C."/>
            <person name="Ohm R."/>
            <person name="Olson A."/>
            <person name="Spatafora J."/>
            <person name="Veneault-Fourrey C."/>
            <person name="Henrissat B."/>
            <person name="Grigoriev I."/>
            <person name="Martin F."/>
            <person name="Perotto S."/>
        </authorList>
    </citation>
    <scope>NUCLEOTIDE SEQUENCE [LARGE SCALE GENOMIC DNA]</scope>
    <source>
        <strain evidence="3 4">F</strain>
    </source>
</reference>
<gene>
    <name evidence="3" type="ORF">L207DRAFT_573629</name>
</gene>
<dbReference type="InterPro" id="IPR002523">
    <property type="entry name" value="MgTranspt_CorA/ZnTranspt_ZntB"/>
</dbReference>
<dbReference type="OrthoDB" id="426293at2759"/>
<dbReference type="EMBL" id="KZ613968">
    <property type="protein sequence ID" value="PMD30161.1"/>
    <property type="molecule type" value="Genomic_DNA"/>
</dbReference>
<dbReference type="Pfam" id="PF01544">
    <property type="entry name" value="CorA"/>
    <property type="match status" value="1"/>
</dbReference>